<feature type="region of interest" description="Disordered" evidence="2">
    <location>
        <begin position="1"/>
        <end position="25"/>
    </location>
</feature>
<dbReference type="EMBL" id="CP023778">
    <property type="protein sequence ID" value="ATL70775.1"/>
    <property type="molecule type" value="Genomic_DNA"/>
</dbReference>
<dbReference type="KEGG" id="ntp:CRH09_35935"/>
<evidence type="ECO:0000313" key="3">
    <source>
        <dbReference type="EMBL" id="ATL70775.1"/>
    </source>
</evidence>
<gene>
    <name evidence="3" type="ORF">CRH09_35935</name>
</gene>
<organism evidence="3 4">
    <name type="scientific">Nocardia terpenica</name>
    <dbReference type="NCBI Taxonomy" id="455432"/>
    <lineage>
        <taxon>Bacteria</taxon>
        <taxon>Bacillati</taxon>
        <taxon>Actinomycetota</taxon>
        <taxon>Actinomycetes</taxon>
        <taxon>Mycobacteriales</taxon>
        <taxon>Nocardiaceae</taxon>
        <taxon>Nocardia</taxon>
    </lineage>
</organism>
<accession>A0A291RTV9</accession>
<reference evidence="3 4" key="1">
    <citation type="submission" date="2017-10" db="EMBL/GenBank/DDBJ databases">
        <title>Comparative genomics between pathogenic Norcardia.</title>
        <authorList>
            <person name="Zeng L."/>
        </authorList>
    </citation>
    <scope>NUCLEOTIDE SEQUENCE [LARGE SCALE GENOMIC DNA]</scope>
    <source>
        <strain evidence="3 4">NC_YFY_NT001</strain>
    </source>
</reference>
<evidence type="ECO:0008006" key="5">
    <source>
        <dbReference type="Google" id="ProtNLM"/>
    </source>
</evidence>
<dbReference type="AlphaFoldDB" id="A0A291RTV9"/>
<feature type="region of interest" description="Disordered" evidence="2">
    <location>
        <begin position="128"/>
        <end position="174"/>
    </location>
</feature>
<feature type="coiled-coil region" evidence="1">
    <location>
        <begin position="65"/>
        <end position="92"/>
    </location>
</feature>
<evidence type="ECO:0000313" key="4">
    <source>
        <dbReference type="Proteomes" id="UP000221961"/>
    </source>
</evidence>
<name>A0A291RTV9_9NOCA</name>
<keyword evidence="1" id="KW-0175">Coiled coil</keyword>
<sequence length="174" mass="18870">MSPATDDQGSGAENPATREAVTSFQAITSQEDLDRIIQNRLAREQAKYADYDTLKEKAGLFDQAEAEKLSEIERANKRADDAEAELSTLRLDKLRRDVADAKGIPAHLVTGSTQEEMEASADALLSWRGEIPAATPHSATSPRPVAQQGNPSRTDRPSGIAAGQEAARRRGWLT</sequence>
<feature type="compositionally biased region" description="Polar residues" evidence="2">
    <location>
        <begin position="137"/>
        <end position="152"/>
    </location>
</feature>
<protein>
    <recommendedName>
        <fullName evidence="5">DUF4355 domain-containing protein</fullName>
    </recommendedName>
</protein>
<evidence type="ECO:0000256" key="1">
    <source>
        <dbReference type="SAM" id="Coils"/>
    </source>
</evidence>
<evidence type="ECO:0000256" key="2">
    <source>
        <dbReference type="SAM" id="MobiDB-lite"/>
    </source>
</evidence>
<dbReference type="Proteomes" id="UP000221961">
    <property type="component" value="Chromosome"/>
</dbReference>
<proteinExistence type="predicted"/>